<dbReference type="EMBL" id="FLUO01000002">
    <property type="protein sequence ID" value="SBW11566.1"/>
    <property type="molecule type" value="Genomic_DNA"/>
</dbReference>
<proteinExistence type="predicted"/>
<name>A0A212KIJ9_9PROT</name>
<evidence type="ECO:0000313" key="1">
    <source>
        <dbReference type="EMBL" id="SBW11566.1"/>
    </source>
</evidence>
<organism evidence="1">
    <name type="scientific">uncultured Alphaproteobacteria bacterium</name>
    <dbReference type="NCBI Taxonomy" id="91750"/>
    <lineage>
        <taxon>Bacteria</taxon>
        <taxon>Pseudomonadati</taxon>
        <taxon>Pseudomonadota</taxon>
        <taxon>Alphaproteobacteria</taxon>
        <taxon>environmental samples</taxon>
    </lineage>
</organism>
<dbReference type="AlphaFoldDB" id="A0A212KIJ9"/>
<protein>
    <submittedName>
        <fullName evidence="1">Uncharacterized protein</fullName>
    </submittedName>
</protein>
<gene>
    <name evidence="1" type="ORF">KL86APRO_20233</name>
</gene>
<reference evidence="1" key="1">
    <citation type="submission" date="2016-04" db="EMBL/GenBank/DDBJ databases">
        <authorList>
            <person name="Evans L.H."/>
            <person name="Alamgir A."/>
            <person name="Owens N."/>
            <person name="Weber N.D."/>
            <person name="Virtaneva K."/>
            <person name="Barbian K."/>
            <person name="Babar A."/>
            <person name="Rosenke K."/>
        </authorList>
    </citation>
    <scope>NUCLEOTIDE SEQUENCE</scope>
    <source>
        <strain evidence="1">86</strain>
    </source>
</reference>
<accession>A0A212KIJ9</accession>
<sequence>MAADDPVGLMAKRLEGTNVSPQTFLATDYLNHFNEVVMLLGMLGDMPEMFEDVAAWRPKPYVQHFRDSSIADRDLAIEAYALAPARYREPFDATIAQADEVVARAVALIGAAIDAGDVERAAFLGGQTSQMLQRLIDVASGIIHGAEKGMSQAEIDIVLGDA</sequence>